<evidence type="ECO:0000256" key="5">
    <source>
        <dbReference type="ARBA" id="ARBA00023136"/>
    </source>
</evidence>
<dbReference type="GO" id="GO:0005886">
    <property type="term" value="C:plasma membrane"/>
    <property type="evidence" value="ECO:0007669"/>
    <property type="project" value="UniProtKB-SubCell"/>
</dbReference>
<keyword evidence="3 6" id="KW-0812">Transmembrane</keyword>
<protein>
    <submittedName>
        <fullName evidence="8">Macrolide-efflux protein</fullName>
    </submittedName>
</protein>
<evidence type="ECO:0000256" key="2">
    <source>
        <dbReference type="ARBA" id="ARBA00022475"/>
    </source>
</evidence>
<dbReference type="InterPro" id="IPR036259">
    <property type="entry name" value="MFS_trans_sf"/>
</dbReference>
<name>K1UF61_9ZZZZ</name>
<proteinExistence type="predicted"/>
<feature type="transmembrane region" description="Helical" evidence="6">
    <location>
        <begin position="123"/>
        <end position="143"/>
    </location>
</feature>
<dbReference type="PANTHER" id="PTHR23513:SF6">
    <property type="entry name" value="MAJOR FACILITATOR SUPERFAMILY ASSOCIATED DOMAIN-CONTAINING PROTEIN"/>
    <property type="match status" value="1"/>
</dbReference>
<keyword evidence="2" id="KW-1003">Cell membrane</keyword>
<dbReference type="PANTHER" id="PTHR23513">
    <property type="entry name" value="INTEGRAL MEMBRANE EFFLUX PROTEIN-RELATED"/>
    <property type="match status" value="1"/>
</dbReference>
<evidence type="ECO:0000256" key="4">
    <source>
        <dbReference type="ARBA" id="ARBA00022989"/>
    </source>
</evidence>
<feature type="non-terminal residue" evidence="8">
    <location>
        <position position="185"/>
    </location>
</feature>
<evidence type="ECO:0000313" key="8">
    <source>
        <dbReference type="EMBL" id="EKC78604.1"/>
    </source>
</evidence>
<accession>K1UF61</accession>
<evidence type="ECO:0000259" key="7">
    <source>
        <dbReference type="PROSITE" id="PS50850"/>
    </source>
</evidence>
<comment type="subcellular location">
    <subcellularLocation>
        <location evidence="1">Cell membrane</location>
        <topology evidence="1">Multi-pass membrane protein</topology>
    </subcellularLocation>
</comment>
<sequence>MATLVGFLPQAVLGSAIGVLVDRWNRKMVMIGADVIIACAGLVLTVISLSAELPVWIVMLILFIRSVGTAFHSPALSAVTPLLVPEEQLVKCAGYTQSIQSASFILSPAIAAFLYAKWGLNSAVALDVFGAIIACITVAMVHIPKQPIEALQQENFFTELRIGYNAIRQNKALFTLLWIGAINMF</sequence>
<feature type="domain" description="Major facilitator superfamily (MFS) profile" evidence="7">
    <location>
        <begin position="1"/>
        <end position="146"/>
    </location>
</feature>
<evidence type="ECO:0000256" key="1">
    <source>
        <dbReference type="ARBA" id="ARBA00004651"/>
    </source>
</evidence>
<dbReference type="PROSITE" id="PS50850">
    <property type="entry name" value="MFS"/>
    <property type="match status" value="1"/>
</dbReference>
<keyword evidence="4 6" id="KW-1133">Transmembrane helix</keyword>
<dbReference type="Gene3D" id="1.20.1250.20">
    <property type="entry name" value="MFS general substrate transporter like domains"/>
    <property type="match status" value="1"/>
</dbReference>
<dbReference type="InterPro" id="IPR011701">
    <property type="entry name" value="MFS"/>
</dbReference>
<reference evidence="8" key="1">
    <citation type="journal article" date="2013" name="Environ. Microbiol.">
        <title>Microbiota from the distal guts of lean and obese adolescents exhibit partial functional redundancy besides clear differences in community structure.</title>
        <authorList>
            <person name="Ferrer M."/>
            <person name="Ruiz A."/>
            <person name="Lanza F."/>
            <person name="Haange S.B."/>
            <person name="Oberbach A."/>
            <person name="Till H."/>
            <person name="Bargiela R."/>
            <person name="Campoy C."/>
            <person name="Segura M.T."/>
            <person name="Richter M."/>
            <person name="von Bergen M."/>
            <person name="Seifert J."/>
            <person name="Suarez A."/>
        </authorList>
    </citation>
    <scope>NUCLEOTIDE SEQUENCE</scope>
</reference>
<evidence type="ECO:0000256" key="3">
    <source>
        <dbReference type="ARBA" id="ARBA00022692"/>
    </source>
</evidence>
<keyword evidence="5 6" id="KW-0472">Membrane</keyword>
<comment type="caution">
    <text evidence="8">The sequence shown here is derived from an EMBL/GenBank/DDBJ whole genome shotgun (WGS) entry which is preliminary data.</text>
</comment>
<dbReference type="EMBL" id="AJWY01002198">
    <property type="protein sequence ID" value="EKC78604.1"/>
    <property type="molecule type" value="Genomic_DNA"/>
</dbReference>
<dbReference type="GO" id="GO:0022857">
    <property type="term" value="F:transmembrane transporter activity"/>
    <property type="evidence" value="ECO:0007669"/>
    <property type="project" value="InterPro"/>
</dbReference>
<dbReference type="SUPFAM" id="SSF103473">
    <property type="entry name" value="MFS general substrate transporter"/>
    <property type="match status" value="1"/>
</dbReference>
<evidence type="ECO:0000256" key="6">
    <source>
        <dbReference type="SAM" id="Phobius"/>
    </source>
</evidence>
<dbReference type="Pfam" id="PF07690">
    <property type="entry name" value="MFS_1"/>
    <property type="match status" value="1"/>
</dbReference>
<dbReference type="AlphaFoldDB" id="K1UF61"/>
<gene>
    <name evidence="8" type="ORF">LEA_03312</name>
</gene>
<feature type="transmembrane region" description="Helical" evidence="6">
    <location>
        <begin position="99"/>
        <end position="116"/>
    </location>
</feature>
<dbReference type="InterPro" id="IPR020846">
    <property type="entry name" value="MFS_dom"/>
</dbReference>
<organism evidence="8">
    <name type="scientific">human gut metagenome</name>
    <dbReference type="NCBI Taxonomy" id="408170"/>
    <lineage>
        <taxon>unclassified sequences</taxon>
        <taxon>metagenomes</taxon>
        <taxon>organismal metagenomes</taxon>
    </lineage>
</organism>